<dbReference type="OrthoDB" id="5342924at2759"/>
<dbReference type="Proteomes" id="UP000700596">
    <property type="component" value="Unassembled WGS sequence"/>
</dbReference>
<comment type="caution">
    <text evidence="3">The sequence shown here is derived from an EMBL/GenBank/DDBJ whole genome shotgun (WGS) entry which is preliminary data.</text>
</comment>
<gene>
    <name evidence="3" type="ORF">B0J11DRAFT_524301</name>
</gene>
<evidence type="ECO:0000313" key="3">
    <source>
        <dbReference type="EMBL" id="KAH7128169.1"/>
    </source>
</evidence>
<feature type="transmembrane region" description="Helical" evidence="2">
    <location>
        <begin position="167"/>
        <end position="186"/>
    </location>
</feature>
<keyword evidence="2" id="KW-1133">Transmembrane helix</keyword>
<evidence type="ECO:0000313" key="4">
    <source>
        <dbReference type="Proteomes" id="UP000700596"/>
    </source>
</evidence>
<proteinExistence type="predicted"/>
<feature type="transmembrane region" description="Helical" evidence="2">
    <location>
        <begin position="82"/>
        <end position="104"/>
    </location>
</feature>
<evidence type="ECO:0000256" key="2">
    <source>
        <dbReference type="SAM" id="Phobius"/>
    </source>
</evidence>
<feature type="transmembrane region" description="Helical" evidence="2">
    <location>
        <begin position="727"/>
        <end position="748"/>
    </location>
</feature>
<dbReference type="EMBL" id="JAGMWT010000005">
    <property type="protein sequence ID" value="KAH7128169.1"/>
    <property type="molecule type" value="Genomic_DNA"/>
</dbReference>
<sequence>MTKDSQSYELLSRGPDVEEENDRRFGDVDVTEQQIPEIRTPAADEKPAAEALILQRPTSIFLDSKASIEKPNVPLEKNLKPFLLSLIVHILPSAMTIAIVQLTFRNIFWFDNDSDSDKVHWRGPSISLNELLNLLQFIAKIHEVLLVGSLGAMVMHRVRNRLIGKRGLPFGMMTAGYSVGSAEYLLSPAFWSGFHKKFMTLSLLILSFTVLANTFGPASAIALVPSLDWWPMKHPYGEEAMPVLFDFDDDYWWPLEVTMNDTILSPADIDLYPPALCFSTEAINFNGCPAGGYDQFASWTESNSNDAAQANISMNDGVSTAQRFVTSRLTESSDEFSGVAIATSVSQAVAGMMGTFWDQTRAGKFPVEDVLRPRLEISDRTTRQPLVQVQCTGYSLENIRGKTTRDGSAKDNVDINNFSTTNSSAIPVPDWLYDYEYKVPQKFFFDDLGRISIRKSLTTNLTWLEPPEKSNLSAVAMVTVPYTQYVKSQNVEIQTAIIHFCSIDARWIGSKHTYDPTQDAHIAHNVTDPLLFQKPKTGGTEANYKDDMEKFGVSPALKLSTQWTEAMNVDTVRGNLTSPAFNWLLTPYITLDRQDSANATLQQLNETGSQAVYFMFTPGIANLLNSSTGTINSIAFNTHASNTIATLLSLQITDALARLRSYSIKTGDIITNTVNDTHSTLTPLTAFAGFNQLLNSRNLTTASLAPYQNRWTFSIQRYGYGYGFRTATIYFGIIILLAHLGLVLLYFIYAFYDFFYMTKWTSSAWGGIAEFAALLINSKATMELQNTCAGVDARETWRKNVWIREVENGHLGLVVGEREGLVWRHARRDVPYGTLGEGLGVRKRRGSV</sequence>
<keyword evidence="2" id="KW-0472">Membrane</keyword>
<keyword evidence="2" id="KW-0812">Transmembrane</keyword>
<feature type="region of interest" description="Disordered" evidence="1">
    <location>
        <begin position="1"/>
        <end position="31"/>
    </location>
</feature>
<evidence type="ECO:0000256" key="1">
    <source>
        <dbReference type="SAM" id="MobiDB-lite"/>
    </source>
</evidence>
<feature type="transmembrane region" description="Helical" evidence="2">
    <location>
        <begin position="198"/>
        <end position="224"/>
    </location>
</feature>
<reference evidence="3" key="1">
    <citation type="journal article" date="2021" name="Nat. Commun.">
        <title>Genetic determinants of endophytism in the Arabidopsis root mycobiome.</title>
        <authorList>
            <person name="Mesny F."/>
            <person name="Miyauchi S."/>
            <person name="Thiergart T."/>
            <person name="Pickel B."/>
            <person name="Atanasova L."/>
            <person name="Karlsson M."/>
            <person name="Huettel B."/>
            <person name="Barry K.W."/>
            <person name="Haridas S."/>
            <person name="Chen C."/>
            <person name="Bauer D."/>
            <person name="Andreopoulos W."/>
            <person name="Pangilinan J."/>
            <person name="LaButti K."/>
            <person name="Riley R."/>
            <person name="Lipzen A."/>
            <person name="Clum A."/>
            <person name="Drula E."/>
            <person name="Henrissat B."/>
            <person name="Kohler A."/>
            <person name="Grigoriev I.V."/>
            <person name="Martin F.M."/>
            <person name="Hacquard S."/>
        </authorList>
    </citation>
    <scope>NUCLEOTIDE SEQUENCE</scope>
    <source>
        <strain evidence="3">MPI-CAGE-CH-0243</strain>
    </source>
</reference>
<accession>A0A9P9DXH3</accession>
<organism evidence="3 4">
    <name type="scientific">Dendryphion nanum</name>
    <dbReference type="NCBI Taxonomy" id="256645"/>
    <lineage>
        <taxon>Eukaryota</taxon>
        <taxon>Fungi</taxon>
        <taxon>Dikarya</taxon>
        <taxon>Ascomycota</taxon>
        <taxon>Pezizomycotina</taxon>
        <taxon>Dothideomycetes</taxon>
        <taxon>Pleosporomycetidae</taxon>
        <taxon>Pleosporales</taxon>
        <taxon>Torulaceae</taxon>
        <taxon>Dendryphion</taxon>
    </lineage>
</organism>
<keyword evidence="4" id="KW-1185">Reference proteome</keyword>
<name>A0A9P9DXH3_9PLEO</name>
<dbReference type="AlphaFoldDB" id="A0A9P9DXH3"/>
<protein>
    <submittedName>
        <fullName evidence="3">Uncharacterized protein</fullName>
    </submittedName>
</protein>